<comment type="caution">
    <text evidence="1">The sequence shown here is derived from an EMBL/GenBank/DDBJ whole genome shotgun (WGS) entry which is preliminary data.</text>
</comment>
<name>A0A0B8P3J5_9VIBR</name>
<evidence type="ECO:0000313" key="2">
    <source>
        <dbReference type="Proteomes" id="UP000031670"/>
    </source>
</evidence>
<evidence type="ECO:0000313" key="1">
    <source>
        <dbReference type="EMBL" id="GAM61340.1"/>
    </source>
</evidence>
<reference evidence="1 2" key="2">
    <citation type="submission" date="2015-01" db="EMBL/GenBank/DDBJ databases">
        <authorList>
            <consortium name="NBRP consortium"/>
            <person name="Sawabe T."/>
            <person name="Meirelles P."/>
            <person name="Feng G."/>
            <person name="Sayaka M."/>
            <person name="Hattori M."/>
            <person name="Ohkuma M."/>
        </authorList>
    </citation>
    <scope>NUCLEOTIDE SEQUENCE [LARGE SCALE GENOMIC DNA]</scope>
    <source>
        <strain evidence="1 2">JCM19232</strain>
    </source>
</reference>
<reference evidence="1 2" key="1">
    <citation type="submission" date="2015-01" db="EMBL/GenBank/DDBJ databases">
        <title>Vibrio sp. C5 JCM 19232 whole genome shotgun sequence.</title>
        <authorList>
            <person name="Sawabe T."/>
            <person name="Meirelles P."/>
            <person name="Feng G."/>
            <person name="Sayaka M."/>
            <person name="Hattori M."/>
            <person name="Ohkuma M."/>
        </authorList>
    </citation>
    <scope>NUCLEOTIDE SEQUENCE [LARGE SCALE GENOMIC DNA]</scope>
    <source>
        <strain evidence="1 2">JCM19232</strain>
    </source>
</reference>
<protein>
    <submittedName>
        <fullName evidence="1">Uncharacterized protein</fullName>
    </submittedName>
</protein>
<gene>
    <name evidence="1" type="ORF">JCM19232_5641</name>
</gene>
<dbReference type="AlphaFoldDB" id="A0A0B8P3J5"/>
<proteinExistence type="predicted"/>
<dbReference type="Proteomes" id="UP000031670">
    <property type="component" value="Unassembled WGS sequence"/>
</dbReference>
<accession>A0A0B8P3J5</accession>
<dbReference type="EMBL" id="BBSA01000003">
    <property type="protein sequence ID" value="GAM61340.1"/>
    <property type="molecule type" value="Genomic_DNA"/>
</dbReference>
<organism evidence="1 2">
    <name type="scientific">Vibrio ishigakensis</name>
    <dbReference type="NCBI Taxonomy" id="1481914"/>
    <lineage>
        <taxon>Bacteria</taxon>
        <taxon>Pseudomonadati</taxon>
        <taxon>Pseudomonadota</taxon>
        <taxon>Gammaproteobacteria</taxon>
        <taxon>Vibrionales</taxon>
        <taxon>Vibrionaceae</taxon>
        <taxon>Vibrio</taxon>
    </lineage>
</organism>
<sequence>MSDLISFADDYQGESGYFWEGAILASNLTVKPLEPENWAADLFGEDFEQAKRLSLNTSMVNLPSSRRTNIQPRAGIRRSR</sequence>